<evidence type="ECO:0000259" key="8">
    <source>
        <dbReference type="PROSITE" id="PS51767"/>
    </source>
</evidence>
<dbReference type="InterPro" id="IPR001461">
    <property type="entry name" value="Aspartic_peptidase_A1"/>
</dbReference>
<dbReference type="PROSITE" id="PS51767">
    <property type="entry name" value="PEPTIDASE_A1"/>
    <property type="match status" value="1"/>
</dbReference>
<name>A0A2P2JH25_RHIMU</name>
<dbReference type="InterPro" id="IPR001969">
    <property type="entry name" value="Aspartic_peptidase_AS"/>
</dbReference>
<comment type="similarity">
    <text evidence="1 6">Belongs to the peptidase A1 family.</text>
</comment>
<feature type="domain" description="Peptidase A1" evidence="8">
    <location>
        <begin position="202"/>
        <end position="559"/>
    </location>
</feature>
<feature type="active site" evidence="5">
    <location>
        <position position="220"/>
    </location>
</feature>
<dbReference type="GO" id="GO:0004190">
    <property type="term" value="F:aspartic-type endopeptidase activity"/>
    <property type="evidence" value="ECO:0007669"/>
    <property type="project" value="UniProtKB-KW"/>
</dbReference>
<keyword evidence="3 6" id="KW-0064">Aspartyl protease</keyword>
<feature type="active site" evidence="5">
    <location>
        <position position="428"/>
    </location>
</feature>
<evidence type="ECO:0000256" key="1">
    <source>
        <dbReference type="ARBA" id="ARBA00007447"/>
    </source>
</evidence>
<organism evidence="9">
    <name type="scientific">Rhizophora mucronata</name>
    <name type="common">Asiatic mangrove</name>
    <dbReference type="NCBI Taxonomy" id="61149"/>
    <lineage>
        <taxon>Eukaryota</taxon>
        <taxon>Viridiplantae</taxon>
        <taxon>Streptophyta</taxon>
        <taxon>Embryophyta</taxon>
        <taxon>Tracheophyta</taxon>
        <taxon>Spermatophyta</taxon>
        <taxon>Magnoliopsida</taxon>
        <taxon>eudicotyledons</taxon>
        <taxon>Gunneridae</taxon>
        <taxon>Pentapetalae</taxon>
        <taxon>rosids</taxon>
        <taxon>fabids</taxon>
        <taxon>Malpighiales</taxon>
        <taxon>Rhizophoraceae</taxon>
        <taxon>Rhizophora</taxon>
    </lineage>
</organism>
<evidence type="ECO:0000256" key="3">
    <source>
        <dbReference type="ARBA" id="ARBA00022750"/>
    </source>
</evidence>
<dbReference type="InterPro" id="IPR033121">
    <property type="entry name" value="PEPTIDASE_A1"/>
</dbReference>
<dbReference type="Pfam" id="PF14541">
    <property type="entry name" value="TAXi_C"/>
    <property type="match status" value="1"/>
</dbReference>
<dbReference type="InterPro" id="IPR032799">
    <property type="entry name" value="TAXi_C"/>
</dbReference>
<evidence type="ECO:0000256" key="7">
    <source>
        <dbReference type="SAM" id="Phobius"/>
    </source>
</evidence>
<dbReference type="Gene3D" id="2.40.70.10">
    <property type="entry name" value="Acid Proteases"/>
    <property type="match status" value="2"/>
</dbReference>
<feature type="transmembrane region" description="Helical" evidence="7">
    <location>
        <begin position="92"/>
        <end position="110"/>
    </location>
</feature>
<dbReference type="AlphaFoldDB" id="A0A2P2JH25"/>
<dbReference type="Pfam" id="PF14543">
    <property type="entry name" value="TAXi_N"/>
    <property type="match status" value="1"/>
</dbReference>
<accession>A0A2P2JH25</accession>
<keyword evidence="7" id="KW-1133">Transmembrane helix</keyword>
<evidence type="ECO:0000256" key="5">
    <source>
        <dbReference type="PIRSR" id="PIRSR601461-1"/>
    </source>
</evidence>
<evidence type="ECO:0000313" key="9">
    <source>
        <dbReference type="EMBL" id="MBW92777.1"/>
    </source>
</evidence>
<proteinExistence type="inferred from homology"/>
<dbReference type="PROSITE" id="PS00141">
    <property type="entry name" value="ASP_PROTEASE"/>
    <property type="match status" value="1"/>
</dbReference>
<dbReference type="PANTHER" id="PTHR13683:SF316">
    <property type="entry name" value="ASPARTYL PROTEASE APCB1"/>
    <property type="match status" value="1"/>
</dbReference>
<dbReference type="SUPFAM" id="SSF50630">
    <property type="entry name" value="Acid proteases"/>
    <property type="match status" value="1"/>
</dbReference>
<evidence type="ECO:0000256" key="4">
    <source>
        <dbReference type="ARBA" id="ARBA00022801"/>
    </source>
</evidence>
<keyword evidence="2 6" id="KW-0645">Protease</keyword>
<keyword evidence="7" id="KW-0812">Transmembrane</keyword>
<evidence type="ECO:0000256" key="2">
    <source>
        <dbReference type="ARBA" id="ARBA00022670"/>
    </source>
</evidence>
<dbReference type="PANTHER" id="PTHR13683">
    <property type="entry name" value="ASPARTYL PROTEASES"/>
    <property type="match status" value="1"/>
</dbReference>
<sequence>MDSDHQPQLKGVVIITLPPSDNPSLGKTITAFTLTDDGDQYPTLPHQTHQEEQPQLIQTQQEYHHPIQPLPPQGPQNHFPLSRFNLGTPRKLRAFVGITLFVFLVYGSVFSSTLQELKGSDDDRETKSFIFPLYHKSGIREIPQNDLQQKLGRLIYKENLVVPVDDVIVSHKISKLASSDAAAIDSSAILPVRGNVFPDGLYFTSVLVGSPPRQYYLDIDTGSDLAWIQCDAPCTSCAKGANSLYKPRRGHIVHPKDSLCMEIQRNHKAEYCEACEQCDYEIEYADHSSSIGVLAKDELHLMIANGSLINMKFIFGCAYDQQGLLLNTLAKTDGILGLSGAKASLPSQLATQGIINNVVGHCLATDIVDGGYMFLGDDFVPRWGMAWVPMLDNPSMEIYQTAMVKLSYGNSPLSLGGQDSRLGRIVFDSGSSYTYLPEGAYSELIASLKEVSRAGLLQDVSDPILPICWRAESPIRSIVDIKPFFKTLTIQFGSKWWIISTKFQIPPEGYLVISDHGNVCLGILNGSKVHDGSTIILGDISLHARLVVYDNGNKRIGWASSDCVNPKRHKSLPFFEE</sequence>
<evidence type="ECO:0000256" key="6">
    <source>
        <dbReference type="RuleBase" id="RU000454"/>
    </source>
</evidence>
<dbReference type="InterPro" id="IPR021109">
    <property type="entry name" value="Peptidase_aspartic_dom_sf"/>
</dbReference>
<dbReference type="EMBL" id="GGEC01012294">
    <property type="protein sequence ID" value="MBW92777.1"/>
    <property type="molecule type" value="Transcribed_RNA"/>
</dbReference>
<keyword evidence="4 6" id="KW-0378">Hydrolase</keyword>
<reference evidence="9" key="1">
    <citation type="submission" date="2018-02" db="EMBL/GenBank/DDBJ databases">
        <title>Rhizophora mucronata_Transcriptome.</title>
        <authorList>
            <person name="Meera S.P."/>
            <person name="Sreeshan A."/>
            <person name="Augustine A."/>
        </authorList>
    </citation>
    <scope>NUCLEOTIDE SEQUENCE</scope>
    <source>
        <tissue evidence="9">Leaf</tissue>
    </source>
</reference>
<dbReference type="InterPro" id="IPR032861">
    <property type="entry name" value="TAXi_N"/>
</dbReference>
<dbReference type="FunFam" id="2.40.70.10:FF:000015">
    <property type="entry name" value="Aspartyl protease family protein"/>
    <property type="match status" value="1"/>
</dbReference>
<protein>
    <recommendedName>
        <fullName evidence="8">Peptidase A1 domain-containing protein</fullName>
    </recommendedName>
</protein>
<dbReference type="PRINTS" id="PR00792">
    <property type="entry name" value="PEPSIN"/>
</dbReference>
<dbReference type="GO" id="GO:0006508">
    <property type="term" value="P:proteolysis"/>
    <property type="evidence" value="ECO:0007669"/>
    <property type="project" value="UniProtKB-KW"/>
</dbReference>
<keyword evidence="7" id="KW-0472">Membrane</keyword>